<evidence type="ECO:0000313" key="8">
    <source>
        <dbReference type="Proteomes" id="UP001151287"/>
    </source>
</evidence>
<feature type="transmembrane region" description="Helical" evidence="6">
    <location>
        <begin position="415"/>
        <end position="434"/>
    </location>
</feature>
<reference evidence="7" key="1">
    <citation type="journal article" date="2022" name="Cell">
        <title>Repeat-based holocentromeres influence genome architecture and karyotype evolution.</title>
        <authorList>
            <person name="Hofstatter P.G."/>
            <person name="Thangavel G."/>
            <person name="Lux T."/>
            <person name="Neumann P."/>
            <person name="Vondrak T."/>
            <person name="Novak P."/>
            <person name="Zhang M."/>
            <person name="Costa L."/>
            <person name="Castellani M."/>
            <person name="Scott A."/>
            <person name="Toegelov H."/>
            <person name="Fuchs J."/>
            <person name="Mata-Sucre Y."/>
            <person name="Dias Y."/>
            <person name="Vanzela A.L.L."/>
            <person name="Huettel B."/>
            <person name="Almeida C.C.S."/>
            <person name="Simkova H."/>
            <person name="Souza G."/>
            <person name="Pedrosa-Harand A."/>
            <person name="Macas J."/>
            <person name="Mayer K.F.X."/>
            <person name="Houben A."/>
            <person name="Marques A."/>
        </authorList>
    </citation>
    <scope>NUCLEOTIDE SEQUENCE</scope>
    <source>
        <strain evidence="7">RhyBre1mFocal</strain>
    </source>
</reference>
<keyword evidence="3 6" id="KW-1133">Transmembrane helix</keyword>
<feature type="transmembrane region" description="Helical" evidence="6">
    <location>
        <begin position="215"/>
        <end position="233"/>
    </location>
</feature>
<dbReference type="AlphaFoldDB" id="A0A9Q0CSV5"/>
<feature type="transmembrane region" description="Helical" evidence="6">
    <location>
        <begin position="337"/>
        <end position="356"/>
    </location>
</feature>
<dbReference type="GO" id="GO:0006506">
    <property type="term" value="P:GPI anchor biosynthetic process"/>
    <property type="evidence" value="ECO:0007669"/>
    <property type="project" value="InterPro"/>
</dbReference>
<name>A0A9Q0CSV5_9POAL</name>
<evidence type="ECO:0000313" key="7">
    <source>
        <dbReference type="EMBL" id="KAJ1699542.1"/>
    </source>
</evidence>
<evidence type="ECO:0000256" key="5">
    <source>
        <dbReference type="SAM" id="MobiDB-lite"/>
    </source>
</evidence>
<comment type="caution">
    <text evidence="7">The sequence shown here is derived from an EMBL/GenBank/DDBJ whole genome shotgun (WGS) entry which is preliminary data.</text>
</comment>
<comment type="subcellular location">
    <subcellularLocation>
        <location evidence="1">Membrane</location>
        <topology evidence="1">Multi-pass membrane protein</topology>
    </subcellularLocation>
</comment>
<evidence type="ECO:0000256" key="4">
    <source>
        <dbReference type="ARBA" id="ARBA00023136"/>
    </source>
</evidence>
<keyword evidence="2 6" id="KW-0812">Transmembrane</keyword>
<dbReference type="Pfam" id="PF06423">
    <property type="entry name" value="GWT1"/>
    <property type="match status" value="1"/>
</dbReference>
<proteinExistence type="predicted"/>
<feature type="transmembrane region" description="Helical" evidence="6">
    <location>
        <begin position="376"/>
        <end position="394"/>
    </location>
</feature>
<evidence type="ECO:0000256" key="3">
    <source>
        <dbReference type="ARBA" id="ARBA00022989"/>
    </source>
</evidence>
<dbReference type="GO" id="GO:0005783">
    <property type="term" value="C:endoplasmic reticulum"/>
    <property type="evidence" value="ECO:0007669"/>
    <property type="project" value="TreeGrafter"/>
</dbReference>
<evidence type="ECO:0000256" key="6">
    <source>
        <dbReference type="SAM" id="Phobius"/>
    </source>
</evidence>
<feature type="compositionally biased region" description="Low complexity" evidence="5">
    <location>
        <begin position="17"/>
        <end position="26"/>
    </location>
</feature>
<feature type="transmembrane region" description="Helical" evidence="6">
    <location>
        <begin position="176"/>
        <end position="194"/>
    </location>
</feature>
<feature type="region of interest" description="Disordered" evidence="5">
    <location>
        <begin position="17"/>
        <end position="41"/>
    </location>
</feature>
<dbReference type="EMBL" id="JAMQYH010000002">
    <property type="protein sequence ID" value="KAJ1699542.1"/>
    <property type="molecule type" value="Genomic_DNA"/>
</dbReference>
<gene>
    <name evidence="7" type="ORF">LUZ63_008054</name>
</gene>
<dbReference type="PANTHER" id="PTHR20661:SF0">
    <property type="entry name" value="PHOSPHATIDYLINOSITOL-GLYCAN BIOSYNTHESIS CLASS W PROTEIN"/>
    <property type="match status" value="1"/>
</dbReference>
<feature type="transmembrane region" description="Helical" evidence="6">
    <location>
        <begin position="277"/>
        <end position="297"/>
    </location>
</feature>
<feature type="transmembrane region" description="Helical" evidence="6">
    <location>
        <begin position="509"/>
        <end position="532"/>
    </location>
</feature>
<sequence length="537" mass="60084">MVRKDMLRQAQNQFTPLIPSPSVLRPPSRRPQPAPSASPGRSAQFPHFILDKICNCLARTKIYLSVVYSHLTTVMDLFETPLNPNKRLKEEFVSNLMGSSMLEIAALSTIVPGLVVLRKWSSSCSLNDYTQKNLAKKGKNVKPSPKGLGSHLVALALDYITVTFPILLFFTLLAEWCYQFAILVVLVFIFRMAWKRSESKGERSHFSSFRNIVSSYRVSVVVVTCLCILAVDFKIFPRRYAKTEIYGTSLMDLGVGSFVVVNALTSKQAQDFKSLNLKAALQSISPLILLGFGRLISTTGVDYQVHVGEYGVHWNFFFTLSAVSILTSFIQIHPRYCGLLGVLILSGYQIVLAFGLSEYLTSSKREPNLISQNKEGIFSIFGYWGMYLIGVYFGHKLLVRANSSGKDVDNQFLRIKIWSLAAIFWTLTVILDNYVQRVSRRMCNMAYVTIVLAQNFQVLSVLTLADSEGILVFEDTFNQNLLGSFLLANILTGMVNLSVDTLSASPATALIILVAYSFVLCFSVGMASFFGIRFKFW</sequence>
<dbReference type="Proteomes" id="UP001151287">
    <property type="component" value="Unassembled WGS sequence"/>
</dbReference>
<dbReference type="GO" id="GO:0016020">
    <property type="term" value="C:membrane"/>
    <property type="evidence" value="ECO:0007669"/>
    <property type="project" value="UniProtKB-SubCell"/>
</dbReference>
<keyword evidence="8" id="KW-1185">Reference proteome</keyword>
<dbReference type="GO" id="GO:0072659">
    <property type="term" value="P:protein localization to plasma membrane"/>
    <property type="evidence" value="ECO:0007669"/>
    <property type="project" value="TreeGrafter"/>
</dbReference>
<feature type="transmembrane region" description="Helical" evidence="6">
    <location>
        <begin position="446"/>
        <end position="465"/>
    </location>
</feature>
<evidence type="ECO:0008006" key="9">
    <source>
        <dbReference type="Google" id="ProtNLM"/>
    </source>
</evidence>
<feature type="transmembrane region" description="Helical" evidence="6">
    <location>
        <begin position="312"/>
        <end position="330"/>
    </location>
</feature>
<accession>A0A9Q0CSV5</accession>
<dbReference type="PIRSF" id="PIRSF017321">
    <property type="entry name" value="GWT1"/>
    <property type="match status" value="1"/>
</dbReference>
<dbReference type="GO" id="GO:0032216">
    <property type="term" value="F:glucosaminyl-phosphatidylinositol O-acyltransferase activity"/>
    <property type="evidence" value="ECO:0007669"/>
    <property type="project" value="TreeGrafter"/>
</dbReference>
<keyword evidence="4 6" id="KW-0472">Membrane</keyword>
<feature type="transmembrane region" description="Helical" evidence="6">
    <location>
        <begin position="477"/>
        <end position="497"/>
    </location>
</feature>
<dbReference type="OrthoDB" id="15270at2759"/>
<dbReference type="PANTHER" id="PTHR20661">
    <property type="entry name" value="PHOSPHATIDYLINOSITOL-GLYCAN BIOSYNTHESIS CLASS W PROTEIN"/>
    <property type="match status" value="1"/>
</dbReference>
<evidence type="ECO:0000256" key="2">
    <source>
        <dbReference type="ARBA" id="ARBA00022692"/>
    </source>
</evidence>
<dbReference type="InterPro" id="IPR009447">
    <property type="entry name" value="PIGW/GWT1"/>
</dbReference>
<organism evidence="7 8">
    <name type="scientific">Rhynchospora breviuscula</name>
    <dbReference type="NCBI Taxonomy" id="2022672"/>
    <lineage>
        <taxon>Eukaryota</taxon>
        <taxon>Viridiplantae</taxon>
        <taxon>Streptophyta</taxon>
        <taxon>Embryophyta</taxon>
        <taxon>Tracheophyta</taxon>
        <taxon>Spermatophyta</taxon>
        <taxon>Magnoliopsida</taxon>
        <taxon>Liliopsida</taxon>
        <taxon>Poales</taxon>
        <taxon>Cyperaceae</taxon>
        <taxon>Cyperoideae</taxon>
        <taxon>Rhynchosporeae</taxon>
        <taxon>Rhynchospora</taxon>
    </lineage>
</organism>
<feature type="transmembrane region" description="Helical" evidence="6">
    <location>
        <begin position="245"/>
        <end position="265"/>
    </location>
</feature>
<protein>
    <recommendedName>
        <fullName evidence="9">GPI-anchored wall transfer protein</fullName>
    </recommendedName>
</protein>
<evidence type="ECO:0000256" key="1">
    <source>
        <dbReference type="ARBA" id="ARBA00004141"/>
    </source>
</evidence>